<evidence type="ECO:0000259" key="7">
    <source>
        <dbReference type="PROSITE" id="PS51645"/>
    </source>
</evidence>
<dbReference type="InterPro" id="IPR005101">
    <property type="entry name" value="Cryptochr/Photolyase_FAD-bd"/>
</dbReference>
<keyword evidence="3 4" id="KW-0274">FAD</keyword>
<gene>
    <name evidence="8" type="ORF">YC6258_02007</name>
</gene>
<dbReference type="EC" id="4.1.99.3" evidence="8"/>
<dbReference type="Gene3D" id="1.10.579.10">
    <property type="entry name" value="DNA Cyclobutane Dipyrimidine Photolyase, subunit A, domain 3"/>
    <property type="match status" value="1"/>
</dbReference>
<dbReference type="InterPro" id="IPR014729">
    <property type="entry name" value="Rossmann-like_a/b/a_fold"/>
</dbReference>
<organism evidence="8 9">
    <name type="scientific">Gynuella sunshinyii YC6258</name>
    <dbReference type="NCBI Taxonomy" id="1445510"/>
    <lineage>
        <taxon>Bacteria</taxon>
        <taxon>Pseudomonadati</taxon>
        <taxon>Pseudomonadota</taxon>
        <taxon>Gammaproteobacteria</taxon>
        <taxon>Oceanospirillales</taxon>
        <taxon>Saccharospirillaceae</taxon>
        <taxon>Gynuella</taxon>
    </lineage>
</organism>
<dbReference type="InterPro" id="IPR036155">
    <property type="entry name" value="Crypto/Photolyase_N_sf"/>
</dbReference>
<dbReference type="Gene3D" id="1.25.40.80">
    <property type="match status" value="2"/>
</dbReference>
<evidence type="ECO:0000313" key="8">
    <source>
        <dbReference type="EMBL" id="AJQ94051.1"/>
    </source>
</evidence>
<dbReference type="EMBL" id="CP007142">
    <property type="protein sequence ID" value="AJQ94051.1"/>
    <property type="molecule type" value="Genomic_DNA"/>
</dbReference>
<evidence type="ECO:0000256" key="1">
    <source>
        <dbReference type="ARBA" id="ARBA00001932"/>
    </source>
</evidence>
<dbReference type="PRINTS" id="PR00147">
    <property type="entry name" value="DNAPHOTLYASE"/>
</dbReference>
<dbReference type="InterPro" id="IPR036134">
    <property type="entry name" value="Crypto/Photolyase_FAD-like_sf"/>
</dbReference>
<dbReference type="PANTHER" id="PTHR11455:SF9">
    <property type="entry name" value="CRYPTOCHROME CIRCADIAN CLOCK 5 ISOFORM X1"/>
    <property type="match status" value="1"/>
</dbReference>
<feature type="site" description="Electron transfer via tryptophanyl radical" evidence="5">
    <location>
        <position position="364"/>
    </location>
</feature>
<dbReference type="Pfam" id="PF00875">
    <property type="entry name" value="DNA_photolyase"/>
    <property type="match status" value="1"/>
</dbReference>
<dbReference type="InterPro" id="IPR002081">
    <property type="entry name" value="Cryptochrome/DNA_photolyase_1"/>
</dbReference>
<dbReference type="PATRIC" id="fig|1445510.3.peg.1964"/>
<dbReference type="OrthoDB" id="9772484at2"/>
<dbReference type="InterPro" id="IPR006050">
    <property type="entry name" value="DNA_photolyase_N"/>
</dbReference>
<evidence type="ECO:0000256" key="2">
    <source>
        <dbReference type="ARBA" id="ARBA00022630"/>
    </source>
</evidence>
<dbReference type="Pfam" id="PF03441">
    <property type="entry name" value="FAD_binding_7"/>
    <property type="match status" value="1"/>
</dbReference>
<comment type="similarity">
    <text evidence="6">Belongs to the DNA photolyase family.</text>
</comment>
<feature type="binding site" evidence="4">
    <location>
        <begin position="354"/>
        <end position="356"/>
    </location>
    <ligand>
        <name>FAD</name>
        <dbReference type="ChEBI" id="CHEBI:57692"/>
    </ligand>
</feature>
<dbReference type="GO" id="GO:0009416">
    <property type="term" value="P:response to light stimulus"/>
    <property type="evidence" value="ECO:0007669"/>
    <property type="project" value="TreeGrafter"/>
</dbReference>
<dbReference type="HOGENOM" id="CLU_010348_2_0_6"/>
<dbReference type="STRING" id="1445510.YC6258_02007"/>
<comment type="cofactor">
    <cofactor evidence="1">
        <name>(6R)-5,10-methylene-5,6,7,8-tetrahydrofolate</name>
        <dbReference type="ChEBI" id="CHEBI:15636"/>
    </cofactor>
</comment>
<dbReference type="PROSITE" id="PS51645">
    <property type="entry name" value="PHR_CRY_ALPHA_BETA"/>
    <property type="match status" value="1"/>
</dbReference>
<feature type="binding site" evidence="4">
    <location>
        <position position="205"/>
    </location>
    <ligand>
        <name>FAD</name>
        <dbReference type="ChEBI" id="CHEBI:57692"/>
    </ligand>
</feature>
<evidence type="ECO:0000256" key="3">
    <source>
        <dbReference type="ARBA" id="ARBA00022827"/>
    </source>
</evidence>
<feature type="binding site" evidence="4">
    <location>
        <begin position="217"/>
        <end position="221"/>
    </location>
    <ligand>
        <name>FAD</name>
        <dbReference type="ChEBI" id="CHEBI:57692"/>
    </ligand>
</feature>
<comment type="cofactor">
    <cofactor evidence="4">
        <name>FAD</name>
        <dbReference type="ChEBI" id="CHEBI:57692"/>
    </cofactor>
    <text evidence="4">Binds 1 FAD per subunit.</text>
</comment>
<accession>A0A0C5VIF9</accession>
<name>A0A0C5VIF9_9GAMM</name>
<keyword evidence="2 4" id="KW-0285">Flavoprotein</keyword>
<sequence>MTEQTLLIWHRNDLRVQSHAALAYAREHGFRIIGCFLDVESQWRAHDHGDRKLELYRRAADELQRSYRQAGLEFHLQVAGTYEQSIEHLHRLIERIQPAELALHAEYELNEYQRDCQVADICRQRGVRLRIFHDQIMINPEKIRTKADQPFKVYTPFMKCWRSLLDHPGQLAPLPDSLPEPLPDSLERQAQMRLQQFVAERLDGYSQGRDFYARSATAEVSSALAIGLLSTRQCHVVAMAARHDYNTEAVEKWRNELIWREFYKYISYHFPHVCRGNSFRREYDALSWNDNSDWLDAWQNGQTGYPAVDAAQRCLLVSGFMPNRLRMVTAMFLTKDLGLDWRAGERWFMQQLADGDFSANNGGWQWSASTGVDAAPYFRIFNPVEQSKKFDPDGDFIRLWVPELSGLSGRDIHWPSALQRTQCGYPQAIVEHKQARLETLERFKRLKTS</sequence>
<evidence type="ECO:0000256" key="6">
    <source>
        <dbReference type="RuleBase" id="RU004182"/>
    </source>
</evidence>
<reference evidence="8 9" key="1">
    <citation type="submission" date="2014-01" db="EMBL/GenBank/DDBJ databases">
        <title>Full genme sequencing of cellulolytic bacterium Gynuella sunshinyii YC6258T gen. nov., sp. nov.</title>
        <authorList>
            <person name="Khan H."/>
            <person name="Chung E.J."/>
            <person name="Chung Y.R."/>
        </authorList>
    </citation>
    <scope>NUCLEOTIDE SEQUENCE [LARGE SCALE GENOMIC DNA]</scope>
    <source>
        <strain evidence="8 9">YC6258</strain>
    </source>
</reference>
<proteinExistence type="inferred from homology"/>
<protein>
    <submittedName>
        <fullName evidence="8">Deoxyribodipyrimidine photolyase</fullName>
        <ecNumber evidence="8">4.1.99.3</ecNumber>
    </submittedName>
</protein>
<dbReference type="GO" id="GO:0003677">
    <property type="term" value="F:DNA binding"/>
    <property type="evidence" value="ECO:0007669"/>
    <property type="project" value="TreeGrafter"/>
</dbReference>
<evidence type="ECO:0000256" key="4">
    <source>
        <dbReference type="PIRSR" id="PIRSR602081-1"/>
    </source>
</evidence>
<dbReference type="PANTHER" id="PTHR11455">
    <property type="entry name" value="CRYPTOCHROME"/>
    <property type="match status" value="1"/>
</dbReference>
<dbReference type="Proteomes" id="UP000032266">
    <property type="component" value="Chromosome"/>
</dbReference>
<feature type="domain" description="Photolyase/cryptochrome alpha/beta" evidence="7">
    <location>
        <begin position="4"/>
        <end position="137"/>
    </location>
</feature>
<dbReference type="RefSeq" id="WP_044616661.1">
    <property type="nucleotide sequence ID" value="NZ_CP007142.1"/>
</dbReference>
<keyword evidence="6" id="KW-0157">Chromophore</keyword>
<evidence type="ECO:0000313" key="9">
    <source>
        <dbReference type="Proteomes" id="UP000032266"/>
    </source>
</evidence>
<feature type="binding site" evidence="4">
    <location>
        <position position="253"/>
    </location>
    <ligand>
        <name>FAD</name>
        <dbReference type="ChEBI" id="CHEBI:57692"/>
    </ligand>
</feature>
<dbReference type="Gene3D" id="3.40.50.620">
    <property type="entry name" value="HUPs"/>
    <property type="match status" value="1"/>
</dbReference>
<feature type="site" description="Electron transfer via tryptophanyl radical" evidence="5">
    <location>
        <position position="288"/>
    </location>
</feature>
<dbReference type="GO" id="GO:0071949">
    <property type="term" value="F:FAD binding"/>
    <property type="evidence" value="ECO:0007669"/>
    <property type="project" value="TreeGrafter"/>
</dbReference>
<dbReference type="SUPFAM" id="SSF48173">
    <property type="entry name" value="Cryptochrome/photolyase FAD-binding domain"/>
    <property type="match status" value="1"/>
</dbReference>
<dbReference type="AlphaFoldDB" id="A0A0C5VIF9"/>
<feature type="site" description="Electron transfer via tryptophanyl radical" evidence="5">
    <location>
        <position position="341"/>
    </location>
</feature>
<dbReference type="SUPFAM" id="SSF52425">
    <property type="entry name" value="Cryptochrome/photolyase, N-terminal domain"/>
    <property type="match status" value="1"/>
</dbReference>
<dbReference type="GO" id="GO:0003904">
    <property type="term" value="F:deoxyribodipyrimidine photo-lyase activity"/>
    <property type="evidence" value="ECO:0007669"/>
    <property type="project" value="UniProtKB-EC"/>
</dbReference>
<evidence type="ECO:0000256" key="5">
    <source>
        <dbReference type="PIRSR" id="PIRSR602081-2"/>
    </source>
</evidence>
<feature type="binding site" evidence="4">
    <location>
        <begin position="256"/>
        <end position="263"/>
    </location>
    <ligand>
        <name>FAD</name>
        <dbReference type="ChEBI" id="CHEBI:57692"/>
    </ligand>
</feature>
<keyword evidence="9" id="KW-1185">Reference proteome</keyword>
<keyword evidence="8" id="KW-0456">Lyase</keyword>
<dbReference type="KEGG" id="gsn:YC6258_02007"/>